<dbReference type="AlphaFoldDB" id="A0A9X4ALC5"/>
<dbReference type="EMBL" id="JAMQKB010000002">
    <property type="protein sequence ID" value="MDC3423639.1"/>
    <property type="molecule type" value="Genomic_DNA"/>
</dbReference>
<feature type="coiled-coil region" evidence="1">
    <location>
        <begin position="94"/>
        <end position="121"/>
    </location>
</feature>
<evidence type="ECO:0000313" key="4">
    <source>
        <dbReference type="Proteomes" id="UP001145050"/>
    </source>
</evidence>
<proteinExistence type="predicted"/>
<reference evidence="3" key="1">
    <citation type="submission" date="2022-06" db="EMBL/GenBank/DDBJ databases">
        <title>Aquibacillus sp. a new bacterium isolated from soil saline samples.</title>
        <authorList>
            <person name="Galisteo C."/>
            <person name="De La Haba R."/>
            <person name="Sanchez-Porro C."/>
            <person name="Ventosa A."/>
        </authorList>
    </citation>
    <scope>NUCLEOTIDE SEQUENCE</scope>
    <source>
        <strain evidence="3">3ASR75-11</strain>
    </source>
</reference>
<dbReference type="Pfam" id="PF19776">
    <property type="entry name" value="DUF6262"/>
    <property type="match status" value="1"/>
</dbReference>
<sequence length="126" mass="14906">MKHKRNTEAVVAFAKKKKEETAEKVEQAIKQLIKQNERINFNTVTSAAGVSKSYLYNQPELRKRIESLRQKQNKVASPKNIKKNMNDENQDSLIQVFRERIRELEKENKQLKDEIKRINGKLYESF</sequence>
<evidence type="ECO:0000256" key="2">
    <source>
        <dbReference type="SAM" id="MobiDB-lite"/>
    </source>
</evidence>
<protein>
    <submittedName>
        <fullName evidence="3">DUF6262 family protein</fullName>
    </submittedName>
</protein>
<feature type="coiled-coil region" evidence="1">
    <location>
        <begin position="11"/>
        <end position="42"/>
    </location>
</feature>
<dbReference type="Proteomes" id="UP001145050">
    <property type="component" value="Unassembled WGS sequence"/>
</dbReference>
<evidence type="ECO:0000313" key="3">
    <source>
        <dbReference type="EMBL" id="MDC3423639.1"/>
    </source>
</evidence>
<feature type="region of interest" description="Disordered" evidence="2">
    <location>
        <begin position="68"/>
        <end position="89"/>
    </location>
</feature>
<keyword evidence="1" id="KW-0175">Coiled coil</keyword>
<gene>
    <name evidence="3" type="ORF">NC797_03830</name>
</gene>
<dbReference type="InterPro" id="IPR046229">
    <property type="entry name" value="TnpC-like"/>
</dbReference>
<accession>A0A9X4ALC5</accession>
<comment type="caution">
    <text evidence="3">The sequence shown here is derived from an EMBL/GenBank/DDBJ whole genome shotgun (WGS) entry which is preliminary data.</text>
</comment>
<keyword evidence="4" id="KW-1185">Reference proteome</keyword>
<organism evidence="3 4">
    <name type="scientific">Terrihalobacillus insolitus</name>
    <dbReference type="NCBI Taxonomy" id="2950438"/>
    <lineage>
        <taxon>Bacteria</taxon>
        <taxon>Bacillati</taxon>
        <taxon>Bacillota</taxon>
        <taxon>Bacilli</taxon>
        <taxon>Bacillales</taxon>
        <taxon>Bacillaceae</taxon>
        <taxon>Terrihalobacillus</taxon>
    </lineage>
</organism>
<name>A0A9X4ALC5_9BACI</name>
<evidence type="ECO:0000256" key="1">
    <source>
        <dbReference type="SAM" id="Coils"/>
    </source>
</evidence>
<dbReference type="RefSeq" id="WP_272435382.1">
    <property type="nucleotide sequence ID" value="NZ_JAMQKB010000002.1"/>
</dbReference>